<evidence type="ECO:0000313" key="2">
    <source>
        <dbReference type="Proteomes" id="UP000182894"/>
    </source>
</evidence>
<proteinExistence type="predicted"/>
<dbReference type="STRING" id="89065.SAMN05216605_12363"/>
<keyword evidence="2" id="KW-1185">Reference proteome</keyword>
<reference evidence="2" key="1">
    <citation type="submission" date="2016-10" db="EMBL/GenBank/DDBJ databases">
        <authorList>
            <person name="Varghese N."/>
            <person name="Submissions S."/>
        </authorList>
    </citation>
    <scope>NUCLEOTIDE SEQUENCE [LARGE SCALE GENOMIC DNA]</scope>
    <source>
        <strain evidence="2">ATCC 700689</strain>
    </source>
</reference>
<dbReference type="EMBL" id="FNCO01000023">
    <property type="protein sequence ID" value="SDJ20716.1"/>
    <property type="molecule type" value="Genomic_DNA"/>
</dbReference>
<name>A0A1G8RUU5_9PSED</name>
<dbReference type="Proteomes" id="UP000182894">
    <property type="component" value="Unassembled WGS sequence"/>
</dbReference>
<protein>
    <submittedName>
        <fullName evidence="1">Uncharacterized protein</fullName>
    </submittedName>
</protein>
<accession>A0A1G8RUU5</accession>
<dbReference type="AlphaFoldDB" id="A0A1G8RUU5"/>
<sequence>MQRRRRRPGGRGEVGDGGWWRSGICRGSTQMVGDAVFAGAGRSAVQRVSRRWWRSLSRGLLSGEGSVFVCRWAWFDPSQLFLFSAFRVPAIDPDAEFQSRDLSDRFHQGCLARDVAHAASIHQRGTPCIGLPTDSLLGPGSIINGCVLGSCFCDSVGINGCVVIPGFCMPSVINGCVVIYNTYL</sequence>
<organism evidence="1 2">
    <name type="scientific">Pseudomonas abietaniphila</name>
    <dbReference type="NCBI Taxonomy" id="89065"/>
    <lineage>
        <taxon>Bacteria</taxon>
        <taxon>Pseudomonadati</taxon>
        <taxon>Pseudomonadota</taxon>
        <taxon>Gammaproteobacteria</taxon>
        <taxon>Pseudomonadales</taxon>
        <taxon>Pseudomonadaceae</taxon>
        <taxon>Pseudomonas</taxon>
    </lineage>
</organism>
<gene>
    <name evidence="1" type="ORF">SAMN05216605_12363</name>
</gene>
<evidence type="ECO:0000313" key="1">
    <source>
        <dbReference type="EMBL" id="SDJ20716.1"/>
    </source>
</evidence>